<proteinExistence type="predicted"/>
<keyword evidence="1" id="KW-0472">Membrane</keyword>
<evidence type="ECO:0000313" key="2">
    <source>
        <dbReference type="EMBL" id="KAF2461765.1"/>
    </source>
</evidence>
<sequence length="74" mass="8897">MAAHNDNIIHDPGFERYKQMYFNRHKYFRFNRRTAWLTFIYVGAVPFAIGLAGYMTDGKWEMRGKRRGDIISEY</sequence>
<gene>
    <name evidence="2" type="ORF">BDY21DRAFT_367965</name>
</gene>
<protein>
    <recommendedName>
        <fullName evidence="4">Complex I-B15</fullName>
    </recommendedName>
</protein>
<dbReference type="PANTHER" id="PTHR39476">
    <property type="entry name" value="NADH:UBIQUINONE OXIDOREDUCTASE 6.6KD SUBUNIT"/>
    <property type="match status" value="1"/>
</dbReference>
<dbReference type="OrthoDB" id="15108at2759"/>
<dbReference type="PANTHER" id="PTHR39476:SF1">
    <property type="entry name" value="NADH DEHYDROGENASE [UBIQUINONE] 1 BETA SUBCOMPLEX SUBUNIT 4"/>
    <property type="match status" value="1"/>
</dbReference>
<keyword evidence="1" id="KW-1133">Transmembrane helix</keyword>
<evidence type="ECO:0000313" key="3">
    <source>
        <dbReference type="Proteomes" id="UP000799766"/>
    </source>
</evidence>
<name>A0A6A6PCQ5_9PEZI</name>
<organism evidence="2 3">
    <name type="scientific">Lineolata rhizophorae</name>
    <dbReference type="NCBI Taxonomy" id="578093"/>
    <lineage>
        <taxon>Eukaryota</taxon>
        <taxon>Fungi</taxon>
        <taxon>Dikarya</taxon>
        <taxon>Ascomycota</taxon>
        <taxon>Pezizomycotina</taxon>
        <taxon>Dothideomycetes</taxon>
        <taxon>Dothideomycetes incertae sedis</taxon>
        <taxon>Lineolatales</taxon>
        <taxon>Lineolataceae</taxon>
        <taxon>Lineolata</taxon>
    </lineage>
</organism>
<dbReference type="EMBL" id="MU001670">
    <property type="protein sequence ID" value="KAF2461765.1"/>
    <property type="molecule type" value="Genomic_DNA"/>
</dbReference>
<feature type="transmembrane region" description="Helical" evidence="1">
    <location>
        <begin position="35"/>
        <end position="56"/>
    </location>
</feature>
<accession>A0A6A6PCQ5</accession>
<dbReference type="AlphaFoldDB" id="A0A6A6PCQ5"/>
<reference evidence="2" key="1">
    <citation type="journal article" date="2020" name="Stud. Mycol.">
        <title>101 Dothideomycetes genomes: a test case for predicting lifestyles and emergence of pathogens.</title>
        <authorList>
            <person name="Haridas S."/>
            <person name="Albert R."/>
            <person name="Binder M."/>
            <person name="Bloem J."/>
            <person name="Labutti K."/>
            <person name="Salamov A."/>
            <person name="Andreopoulos B."/>
            <person name="Baker S."/>
            <person name="Barry K."/>
            <person name="Bills G."/>
            <person name="Bluhm B."/>
            <person name="Cannon C."/>
            <person name="Castanera R."/>
            <person name="Culley D."/>
            <person name="Daum C."/>
            <person name="Ezra D."/>
            <person name="Gonzalez J."/>
            <person name="Henrissat B."/>
            <person name="Kuo A."/>
            <person name="Liang C."/>
            <person name="Lipzen A."/>
            <person name="Lutzoni F."/>
            <person name="Magnuson J."/>
            <person name="Mondo S."/>
            <person name="Nolan M."/>
            <person name="Ohm R."/>
            <person name="Pangilinan J."/>
            <person name="Park H.-J."/>
            <person name="Ramirez L."/>
            <person name="Alfaro M."/>
            <person name="Sun H."/>
            <person name="Tritt A."/>
            <person name="Yoshinaga Y."/>
            <person name="Zwiers L.-H."/>
            <person name="Turgeon B."/>
            <person name="Goodwin S."/>
            <person name="Spatafora J."/>
            <person name="Crous P."/>
            <person name="Grigoriev I."/>
        </authorList>
    </citation>
    <scope>NUCLEOTIDE SEQUENCE</scope>
    <source>
        <strain evidence="2">ATCC 16933</strain>
    </source>
</reference>
<evidence type="ECO:0008006" key="4">
    <source>
        <dbReference type="Google" id="ProtNLM"/>
    </source>
</evidence>
<evidence type="ECO:0000256" key="1">
    <source>
        <dbReference type="SAM" id="Phobius"/>
    </source>
</evidence>
<dbReference type="Proteomes" id="UP000799766">
    <property type="component" value="Unassembled WGS sequence"/>
</dbReference>
<keyword evidence="1" id="KW-0812">Transmembrane</keyword>
<keyword evidence="3" id="KW-1185">Reference proteome</keyword>